<name>A0A4R8UC46_9MICO</name>
<dbReference type="SUPFAM" id="SSF53822">
    <property type="entry name" value="Periplasmic binding protein-like I"/>
    <property type="match status" value="1"/>
</dbReference>
<feature type="signal peptide" evidence="4">
    <location>
        <begin position="1"/>
        <end position="27"/>
    </location>
</feature>
<evidence type="ECO:0000259" key="5">
    <source>
        <dbReference type="Pfam" id="PF13407"/>
    </source>
</evidence>
<dbReference type="PROSITE" id="PS51257">
    <property type="entry name" value="PROKAR_LIPOPROTEIN"/>
    <property type="match status" value="1"/>
</dbReference>
<dbReference type="RefSeq" id="WP_134492848.1">
    <property type="nucleotide sequence ID" value="NZ_SOEZ01000078.1"/>
</dbReference>
<evidence type="ECO:0000256" key="3">
    <source>
        <dbReference type="SAM" id="MobiDB-lite"/>
    </source>
</evidence>
<dbReference type="GO" id="GO:0030246">
    <property type="term" value="F:carbohydrate binding"/>
    <property type="evidence" value="ECO:0007669"/>
    <property type="project" value="TreeGrafter"/>
</dbReference>
<feature type="chain" id="PRO_5039321313" evidence="4">
    <location>
        <begin position="28"/>
        <end position="408"/>
    </location>
</feature>
<reference evidence="6 7" key="1">
    <citation type="submission" date="2019-03" db="EMBL/GenBank/DDBJ databases">
        <title>Genomics of glacier-inhabiting Cryobacterium strains.</title>
        <authorList>
            <person name="Liu Q."/>
            <person name="Xin Y.-H."/>
        </authorList>
    </citation>
    <scope>NUCLEOTIDE SEQUENCE [LARGE SCALE GENOMIC DNA]</scope>
    <source>
        <strain evidence="6 7">Sr47</strain>
    </source>
</reference>
<proteinExistence type="predicted"/>
<dbReference type="PANTHER" id="PTHR30036:SF1">
    <property type="entry name" value="D-XYLOSE-BINDING PERIPLASMIC PROTEIN"/>
    <property type="match status" value="1"/>
</dbReference>
<evidence type="ECO:0000256" key="4">
    <source>
        <dbReference type="SAM" id="SignalP"/>
    </source>
</evidence>
<evidence type="ECO:0000256" key="2">
    <source>
        <dbReference type="ARBA" id="ARBA00022729"/>
    </source>
</evidence>
<dbReference type="Gene3D" id="3.40.50.2300">
    <property type="match status" value="2"/>
</dbReference>
<dbReference type="OrthoDB" id="9773673at2"/>
<gene>
    <name evidence="6" type="ORF">E3O23_16270</name>
</gene>
<feature type="domain" description="Periplasmic binding protein" evidence="5">
    <location>
        <begin position="79"/>
        <end position="343"/>
    </location>
</feature>
<dbReference type="InterPro" id="IPR025997">
    <property type="entry name" value="SBP_2_dom"/>
</dbReference>
<dbReference type="InterPro" id="IPR050555">
    <property type="entry name" value="Bact_Solute-Bind_Prot2"/>
</dbReference>
<dbReference type="EMBL" id="SOEZ01000078">
    <property type="protein sequence ID" value="TFB46721.1"/>
    <property type="molecule type" value="Genomic_DNA"/>
</dbReference>
<feature type="region of interest" description="Disordered" evidence="3">
    <location>
        <begin position="32"/>
        <end position="53"/>
    </location>
</feature>
<dbReference type="Pfam" id="PF13407">
    <property type="entry name" value="Peripla_BP_4"/>
    <property type="match status" value="1"/>
</dbReference>
<protein>
    <submittedName>
        <fullName evidence="6">Sugar ABC transporter substrate-binding protein</fullName>
    </submittedName>
</protein>
<comment type="subcellular location">
    <subcellularLocation>
        <location evidence="1">Cell envelope</location>
    </subcellularLocation>
</comment>
<evidence type="ECO:0000313" key="6">
    <source>
        <dbReference type="EMBL" id="TFB46721.1"/>
    </source>
</evidence>
<evidence type="ECO:0000256" key="1">
    <source>
        <dbReference type="ARBA" id="ARBA00004196"/>
    </source>
</evidence>
<accession>A0A4R8UC46</accession>
<dbReference type="PANTHER" id="PTHR30036">
    <property type="entry name" value="D-XYLOSE-BINDING PERIPLASMIC PROTEIN"/>
    <property type="match status" value="1"/>
</dbReference>
<keyword evidence="7" id="KW-1185">Reference proteome</keyword>
<dbReference type="Proteomes" id="UP000297866">
    <property type="component" value="Unassembled WGS sequence"/>
</dbReference>
<sequence>MMLKRNKTTARRVGTTFVAALSIAALAACTTPSTSPSPSATGGGGNVPELNAESFTPDFSAMEELKDLAAEGKGLIGVLLPDTTTSARYVTFDAPYLKQAFEAAGLDSSQFKIDNAQGSAATMQTQAEADITAGASVLLVDALDSGSGAAIEAAATARGVKVIDYDRLVKGGAEDRIYVSFDNVKVGQLIGEGEVSCIEDWKVATPNILIMNGDPTDNNAKLFAEGYNGVLKEKFDSGDYVKAGEPAGTWTPSVAQTTFAQQYTANPKINAVVTPNDDNANAVIAYLQSKKIPAKTFPTTGQDASLSGLQNILKGYQCGTVYKPIYLEAQAAAAAAIYLRAGKDVPEGLVNGTTVDDSAKTDVSSVLLTPVWVTAENMADTVVKDGAVKVSDLCIEQVKDACTEAGIK</sequence>
<dbReference type="AlphaFoldDB" id="A0A4R8UC46"/>
<evidence type="ECO:0000313" key="7">
    <source>
        <dbReference type="Proteomes" id="UP000297866"/>
    </source>
</evidence>
<keyword evidence="2 4" id="KW-0732">Signal</keyword>
<comment type="caution">
    <text evidence="6">The sequence shown here is derived from an EMBL/GenBank/DDBJ whole genome shotgun (WGS) entry which is preliminary data.</text>
</comment>
<dbReference type="InterPro" id="IPR028082">
    <property type="entry name" value="Peripla_BP_I"/>
</dbReference>
<organism evidence="6 7">
    <name type="scientific">Cryobacterium tagatosivorans</name>
    <dbReference type="NCBI Taxonomy" id="1259199"/>
    <lineage>
        <taxon>Bacteria</taxon>
        <taxon>Bacillati</taxon>
        <taxon>Actinomycetota</taxon>
        <taxon>Actinomycetes</taxon>
        <taxon>Micrococcales</taxon>
        <taxon>Microbacteriaceae</taxon>
        <taxon>Cryobacterium</taxon>
    </lineage>
</organism>
<dbReference type="GO" id="GO:0030288">
    <property type="term" value="C:outer membrane-bounded periplasmic space"/>
    <property type="evidence" value="ECO:0007669"/>
    <property type="project" value="TreeGrafter"/>
</dbReference>